<comment type="caution">
    <text evidence="3">The sequence shown here is derived from an EMBL/GenBank/DDBJ whole genome shotgun (WGS) entry which is preliminary data.</text>
</comment>
<proteinExistence type="predicted"/>
<evidence type="ECO:0000313" key="3">
    <source>
        <dbReference type="EMBL" id="KWX08884.1"/>
    </source>
</evidence>
<organism evidence="3 4">
    <name type="scientific">Carbonactinospora thermoautotrophica</name>
    <dbReference type="NCBI Taxonomy" id="1469144"/>
    <lineage>
        <taxon>Bacteria</taxon>
        <taxon>Bacillati</taxon>
        <taxon>Actinomycetota</taxon>
        <taxon>Actinomycetes</taxon>
        <taxon>Kitasatosporales</taxon>
        <taxon>Carbonactinosporaceae</taxon>
        <taxon>Carbonactinospora</taxon>
    </lineage>
</organism>
<feature type="compositionally biased region" description="Basic and acidic residues" evidence="1">
    <location>
        <begin position="1"/>
        <end position="15"/>
    </location>
</feature>
<dbReference type="EMBL" id="JYIK01000926">
    <property type="protein sequence ID" value="KWX08884.1"/>
    <property type="molecule type" value="Genomic_DNA"/>
</dbReference>
<evidence type="ECO:0000313" key="4">
    <source>
        <dbReference type="Proteomes" id="UP000070598"/>
    </source>
</evidence>
<evidence type="ECO:0000256" key="1">
    <source>
        <dbReference type="SAM" id="MobiDB-lite"/>
    </source>
</evidence>
<sequence length="65" mass="7503">MGLPDQRQHEQDHTRPRSMWPRLTRHRLIGMDPVQQDHRGFVNGFVNSLSRRSGLDSADQPALSI</sequence>
<protein>
    <submittedName>
        <fullName evidence="3">Uncharacterized protein</fullName>
    </submittedName>
</protein>
<evidence type="ECO:0000313" key="2">
    <source>
        <dbReference type="EMBL" id="KWX03361.1"/>
    </source>
</evidence>
<dbReference type="Proteomes" id="UP000070659">
    <property type="component" value="Unassembled WGS sequence"/>
</dbReference>
<dbReference type="EMBL" id="JYIJ01000017">
    <property type="protein sequence ID" value="KWX03361.1"/>
    <property type="molecule type" value="Genomic_DNA"/>
</dbReference>
<feature type="region of interest" description="Disordered" evidence="1">
    <location>
        <begin position="1"/>
        <end position="21"/>
    </location>
</feature>
<accession>A0A132NFI9</accession>
<dbReference type="PATRIC" id="fig|1469144.8.peg.2586"/>
<reference evidence="3 5" key="2">
    <citation type="submission" date="2015-02" db="EMBL/GenBank/DDBJ databases">
        <title>Physiological reanalysis, assessment of diazotrophy, and genome sequences of multiple isolates of Streptomyces thermoautotrophicus.</title>
        <authorList>
            <person name="MacKellar D.C."/>
            <person name="Lieber L."/>
            <person name="Norman J."/>
            <person name="Bolger A."/>
            <person name="Tobin C."/>
            <person name="Murray J.W."/>
            <person name="Prell J."/>
        </authorList>
    </citation>
    <scope>NUCLEOTIDE SEQUENCE [LARGE SCALE GENOMIC DNA]</scope>
    <source>
        <strain evidence="3 5">UBT1</strain>
    </source>
</reference>
<name>A0A132NFI9_9ACTN</name>
<reference evidence="4" key="1">
    <citation type="submission" date="2015-02" db="EMBL/GenBank/DDBJ databases">
        <title>Physiological reanalysis, assessment of diazotrophy, and genome sequences of multiple isolates of Streptomyces thermoautotrophicus.</title>
        <authorList>
            <person name="MacKellar D.C."/>
            <person name="Lieber L."/>
            <person name="Norman J."/>
            <person name="Bolger A."/>
            <person name="Tobin C."/>
            <person name="Murray J.W."/>
            <person name="Friesen M."/>
            <person name="Prell J."/>
        </authorList>
    </citation>
    <scope>NUCLEOTIDE SEQUENCE [LARGE SCALE GENOMIC DNA]</scope>
    <source>
        <strain evidence="4">UBT1</strain>
    </source>
</reference>
<gene>
    <name evidence="2" type="ORF">TH66_10415</name>
    <name evidence="3" type="ORF">TR74_12910</name>
</gene>
<dbReference type="Proteomes" id="UP000070598">
    <property type="component" value="Unassembled WGS sequence"/>
</dbReference>
<evidence type="ECO:0000313" key="5">
    <source>
        <dbReference type="Proteomes" id="UP000070659"/>
    </source>
</evidence>
<dbReference type="AlphaFoldDB" id="A0A132NFI9"/>